<dbReference type="Proteomes" id="UP000242287">
    <property type="component" value="Unassembled WGS sequence"/>
</dbReference>
<gene>
    <name evidence="1" type="ORF">AMATHDRAFT_77951</name>
</gene>
<accession>A0A2A9ND53</accession>
<dbReference type="AlphaFoldDB" id="A0A2A9ND53"/>
<dbReference type="InterPro" id="IPR032675">
    <property type="entry name" value="LRR_dom_sf"/>
</dbReference>
<organism evidence="1 2">
    <name type="scientific">Amanita thiersii Skay4041</name>
    <dbReference type="NCBI Taxonomy" id="703135"/>
    <lineage>
        <taxon>Eukaryota</taxon>
        <taxon>Fungi</taxon>
        <taxon>Dikarya</taxon>
        <taxon>Basidiomycota</taxon>
        <taxon>Agaricomycotina</taxon>
        <taxon>Agaricomycetes</taxon>
        <taxon>Agaricomycetidae</taxon>
        <taxon>Agaricales</taxon>
        <taxon>Pluteineae</taxon>
        <taxon>Amanitaceae</taxon>
        <taxon>Amanita</taxon>
    </lineage>
</organism>
<sequence length="533" mass="60743">MNRLHLQVLHILVSEIASPGDQHSKSDLLSLSQSCRALREACLPILFSEVFWPHPNKNDEETGLHFFPESLWPYFKRFHLIWPDEWPDANPPLWGCKYYIGGDYHPRHLEAVTAALPKMPALNTLHLCCPFYPPNNLLDALTKCISLRRLHINDTPLYLSTMPKVPSNFRLEAISLVPVAEAVRVGEGPYDPKFAESAYYNREYRKRYKNDILARTAVKDLLFSLGHPNSLRYVQVSCDHCNLDTLAEHEWPALETLVLTGHAPRSPGNAELVDVIARMPNLRELRLLFAKIKSDAFRLLPVGGGESARHNHPHILSQLKYLAISNACELAGLLNHTSSLERLAICAVADLPNVPLAMSRSDVDHLLESIALGGCSKTLRRFRLIMEEKVQPELCQAITSLCPGLESLEVEICGYHDGKPVFPWREYADAFAKLQSLMELRVCIQFPEYDEADKFETWRNARKQCAEYLASQVPSLQQVGFEYRKRTGTHRFEDRWLDFEISRTEEKGLVLVEQKASWYPFPEVWSPIPITGA</sequence>
<dbReference type="STRING" id="703135.A0A2A9ND53"/>
<evidence type="ECO:0000313" key="2">
    <source>
        <dbReference type="Proteomes" id="UP000242287"/>
    </source>
</evidence>
<evidence type="ECO:0000313" key="1">
    <source>
        <dbReference type="EMBL" id="PFH45706.1"/>
    </source>
</evidence>
<proteinExistence type="predicted"/>
<keyword evidence="2" id="KW-1185">Reference proteome</keyword>
<reference evidence="1 2" key="1">
    <citation type="submission" date="2014-02" db="EMBL/GenBank/DDBJ databases">
        <title>Transposable element dynamics among asymbiotic and ectomycorrhizal Amanita fungi.</title>
        <authorList>
            <consortium name="DOE Joint Genome Institute"/>
            <person name="Hess J."/>
            <person name="Skrede I."/>
            <person name="Wolfe B."/>
            <person name="LaButti K."/>
            <person name="Ohm R.A."/>
            <person name="Grigoriev I.V."/>
            <person name="Pringle A."/>
        </authorList>
    </citation>
    <scope>NUCLEOTIDE SEQUENCE [LARGE SCALE GENOMIC DNA]</scope>
    <source>
        <strain evidence="1 2">SKay4041</strain>
    </source>
</reference>
<dbReference type="SUPFAM" id="SSF52047">
    <property type="entry name" value="RNI-like"/>
    <property type="match status" value="1"/>
</dbReference>
<name>A0A2A9ND53_9AGAR</name>
<dbReference type="Gene3D" id="3.80.10.10">
    <property type="entry name" value="Ribonuclease Inhibitor"/>
    <property type="match status" value="1"/>
</dbReference>
<dbReference type="EMBL" id="KZ302307">
    <property type="protein sequence ID" value="PFH45706.1"/>
    <property type="molecule type" value="Genomic_DNA"/>
</dbReference>
<evidence type="ECO:0008006" key="3">
    <source>
        <dbReference type="Google" id="ProtNLM"/>
    </source>
</evidence>
<dbReference type="OrthoDB" id="2747524at2759"/>
<protein>
    <recommendedName>
        <fullName evidence="3">F-box domain-containing protein</fullName>
    </recommendedName>
</protein>